<evidence type="ECO:0000256" key="1">
    <source>
        <dbReference type="SAM" id="SignalP"/>
    </source>
</evidence>
<dbReference type="RefSeq" id="WP_183211856.1">
    <property type="nucleotide sequence ID" value="NZ_JACHOR010000001.1"/>
</dbReference>
<feature type="chain" id="PRO_5030812098" description="DUF4908 domain-containing protein" evidence="1">
    <location>
        <begin position="20"/>
        <end position="245"/>
    </location>
</feature>
<proteinExistence type="predicted"/>
<gene>
    <name evidence="2" type="ORF">GGR13_000478</name>
</gene>
<organism evidence="2 3">
    <name type="scientific">Brevundimonas variabilis</name>
    <dbReference type="NCBI Taxonomy" id="74312"/>
    <lineage>
        <taxon>Bacteria</taxon>
        <taxon>Pseudomonadati</taxon>
        <taxon>Pseudomonadota</taxon>
        <taxon>Alphaproteobacteria</taxon>
        <taxon>Caulobacterales</taxon>
        <taxon>Caulobacteraceae</taxon>
        <taxon>Brevundimonas</taxon>
    </lineage>
</organism>
<keyword evidence="3" id="KW-1185">Reference proteome</keyword>
<sequence>MACLAVAISPAFVATPSLAQVRSNAQAEQSRALAGSGATRTLPPTGRYASETGENFIFDRSGSRPLFRFERREETWVLRPTPAPRGDIIYRNDEGARVLRVSPEGGMTLYTVRAPNGTPASMVGPATSLALPVLGPEKLFQLMAIRSGLITTALGRTVRINLFGDQSEALCVEALIISTDAVLRMARSATMRDRLTNLRSITIVEGGRMSATFNRGELRVVVNPAQGISGRPSSSRIIRAFEPTQ</sequence>
<dbReference type="Pfam" id="PF16252">
    <property type="entry name" value="DUF4908"/>
    <property type="match status" value="1"/>
</dbReference>
<dbReference type="Proteomes" id="UP000545037">
    <property type="component" value="Unassembled WGS sequence"/>
</dbReference>
<evidence type="ECO:0008006" key="4">
    <source>
        <dbReference type="Google" id="ProtNLM"/>
    </source>
</evidence>
<dbReference type="AlphaFoldDB" id="A0A7W9CG60"/>
<dbReference type="InterPro" id="IPR032591">
    <property type="entry name" value="DUF4908"/>
</dbReference>
<evidence type="ECO:0000313" key="3">
    <source>
        <dbReference type="Proteomes" id="UP000545037"/>
    </source>
</evidence>
<protein>
    <recommendedName>
        <fullName evidence="4">DUF4908 domain-containing protein</fullName>
    </recommendedName>
</protein>
<evidence type="ECO:0000313" key="2">
    <source>
        <dbReference type="EMBL" id="MBB5744906.1"/>
    </source>
</evidence>
<feature type="signal peptide" evidence="1">
    <location>
        <begin position="1"/>
        <end position="19"/>
    </location>
</feature>
<reference evidence="2 3" key="1">
    <citation type="submission" date="2020-08" db="EMBL/GenBank/DDBJ databases">
        <title>Genomic Encyclopedia of Type Strains, Phase IV (KMG-IV): sequencing the most valuable type-strain genomes for metagenomic binning, comparative biology and taxonomic classification.</title>
        <authorList>
            <person name="Goeker M."/>
        </authorList>
    </citation>
    <scope>NUCLEOTIDE SEQUENCE [LARGE SCALE GENOMIC DNA]</scope>
    <source>
        <strain evidence="2 3">DSM 4737</strain>
    </source>
</reference>
<name>A0A7W9CG60_9CAUL</name>
<comment type="caution">
    <text evidence="2">The sequence shown here is derived from an EMBL/GenBank/DDBJ whole genome shotgun (WGS) entry which is preliminary data.</text>
</comment>
<keyword evidence="1" id="KW-0732">Signal</keyword>
<accession>A0A7W9CG60</accession>
<dbReference type="EMBL" id="JACHOR010000001">
    <property type="protein sequence ID" value="MBB5744906.1"/>
    <property type="molecule type" value="Genomic_DNA"/>
</dbReference>